<proteinExistence type="predicted"/>
<keyword evidence="2" id="KW-1185">Reference proteome</keyword>
<evidence type="ECO:0000313" key="2">
    <source>
        <dbReference type="Proteomes" id="UP001175271"/>
    </source>
</evidence>
<dbReference type="Proteomes" id="UP001175271">
    <property type="component" value="Unassembled WGS sequence"/>
</dbReference>
<organism evidence="1 2">
    <name type="scientific">Steinernema hermaphroditum</name>
    <dbReference type="NCBI Taxonomy" id="289476"/>
    <lineage>
        <taxon>Eukaryota</taxon>
        <taxon>Metazoa</taxon>
        <taxon>Ecdysozoa</taxon>
        <taxon>Nematoda</taxon>
        <taxon>Chromadorea</taxon>
        <taxon>Rhabditida</taxon>
        <taxon>Tylenchina</taxon>
        <taxon>Panagrolaimomorpha</taxon>
        <taxon>Strongyloidoidea</taxon>
        <taxon>Steinernematidae</taxon>
        <taxon>Steinernema</taxon>
    </lineage>
</organism>
<protein>
    <submittedName>
        <fullName evidence="1">Uncharacterized protein</fullName>
    </submittedName>
</protein>
<accession>A0AA39LJD5</accession>
<gene>
    <name evidence="1" type="ORF">QR680_002976</name>
</gene>
<comment type="caution">
    <text evidence="1">The sequence shown here is derived from an EMBL/GenBank/DDBJ whole genome shotgun (WGS) entry which is preliminary data.</text>
</comment>
<evidence type="ECO:0000313" key="1">
    <source>
        <dbReference type="EMBL" id="KAK0399290.1"/>
    </source>
</evidence>
<reference evidence="1" key="1">
    <citation type="submission" date="2023-06" db="EMBL/GenBank/DDBJ databases">
        <title>Genomic analysis of the entomopathogenic nematode Steinernema hermaphroditum.</title>
        <authorList>
            <person name="Schwarz E.M."/>
            <person name="Heppert J.K."/>
            <person name="Baniya A."/>
            <person name="Schwartz H.T."/>
            <person name="Tan C.-H."/>
            <person name="Antoshechkin I."/>
            <person name="Sternberg P.W."/>
            <person name="Goodrich-Blair H."/>
            <person name="Dillman A.R."/>
        </authorList>
    </citation>
    <scope>NUCLEOTIDE SEQUENCE</scope>
    <source>
        <strain evidence="1">PS9179</strain>
        <tissue evidence="1">Whole animal</tissue>
    </source>
</reference>
<dbReference type="EMBL" id="JAUCMV010000005">
    <property type="protein sequence ID" value="KAK0399290.1"/>
    <property type="molecule type" value="Genomic_DNA"/>
</dbReference>
<dbReference type="AlphaFoldDB" id="A0AA39LJD5"/>
<name>A0AA39LJD5_9BILA</name>
<sequence length="115" mass="13181">MRKEINSQAIRGKELFKGQDLPKVRRRDNSRAEERMLVAKTKLINAMASLDDRELNILDLLRYCKHKAKNFSTKTITSLLVRGSGNQSDDEFDLVLDPEEPAWITDDDLMLGFGN</sequence>